<dbReference type="Proteomes" id="UP000078507">
    <property type="component" value="Unassembled WGS sequence"/>
</dbReference>
<dbReference type="RefSeq" id="WP_066875662.1">
    <property type="nucleotide sequence ID" value="NZ_LNQB01000075.1"/>
</dbReference>
<dbReference type="AlphaFoldDB" id="A0A178Y9D2"/>
<comment type="caution">
    <text evidence="2">The sequence shown here is derived from an EMBL/GenBank/DDBJ whole genome shotgun (WGS) entry which is preliminary data.</text>
</comment>
<reference evidence="2 3" key="1">
    <citation type="submission" date="2015-11" db="EMBL/GenBank/DDBJ databases">
        <title>Ensifer anhuiense sp. nov., an effective nitrogen fixation bacterium with Glycine soja.</title>
        <authorList>
            <person name="Yan H."/>
            <person name="Chen W."/>
        </authorList>
    </citation>
    <scope>NUCLEOTIDE SEQUENCE [LARGE SCALE GENOMIC DNA]</scope>
    <source>
        <strain evidence="2 3">LMG 7837</strain>
    </source>
</reference>
<protein>
    <recommendedName>
        <fullName evidence="1">Cadherin-like domain-containing protein</fullName>
    </recommendedName>
</protein>
<dbReference type="InterPro" id="IPR011049">
    <property type="entry name" value="Serralysin-like_metalloprot_C"/>
</dbReference>
<dbReference type="InterPro" id="IPR001343">
    <property type="entry name" value="Hemolysn_Ca-bd"/>
</dbReference>
<evidence type="ECO:0000313" key="2">
    <source>
        <dbReference type="EMBL" id="OAP44101.1"/>
    </source>
</evidence>
<feature type="domain" description="Cadherin-like" evidence="1">
    <location>
        <begin position="33"/>
        <end position="128"/>
    </location>
</feature>
<gene>
    <name evidence="2" type="ORF">ATB98_00010</name>
</gene>
<dbReference type="STRING" id="36856.ATB98_00010"/>
<dbReference type="Pfam" id="PF00353">
    <property type="entry name" value="HemolysinCabind"/>
    <property type="match status" value="1"/>
</dbReference>
<keyword evidence="3" id="KW-1185">Reference proteome</keyword>
<evidence type="ECO:0000313" key="3">
    <source>
        <dbReference type="Proteomes" id="UP000078507"/>
    </source>
</evidence>
<accession>A0A178Y9D2</accession>
<dbReference type="PRINTS" id="PR00313">
    <property type="entry name" value="CABNDNGRPT"/>
</dbReference>
<dbReference type="Gene3D" id="2.150.10.10">
    <property type="entry name" value="Serralysin-like metalloprotease, C-terminal"/>
    <property type="match status" value="1"/>
</dbReference>
<sequence length="566" mass="56336">VGESAVISYSYNIVDGHGGSVAQTATITITGSNDQPTTEAATLAPIAEDSGARLITQAELLANAADVDGDGLTATDLQITAGNGTLVANGDGTWTYTPALDDDTAVSFGYTITDGQGGSVPGAASLDLNPVNDAPVNTLPGSQSTASNTATAISGVSVADVDSANVTTTVSVSNGKLTVGTSGGVTVSNNGTDAVTVSGTLAQVNAALAALSYLGNANYSGTDTLTMVTSDGFASDTDTMAITVDPPANAAPAASDDAIVISTGTSVFLPAAWLLNNDMDADGDALSISASSIVGSLPNGWTITPVTAGGVVTGFNVSTGTVNQTATLSYTIDDGEGHTSTAQFTIRTPSTQSNSGANDIDLGLLTYNYSYVDGQANGDSLTANLALTGTQGNDVFVGGAGNDTLDAGGGHNMLTGGTGGDTFVFRNFASTTNHIIDLNPGTSSTDVDILCFEVGPGANDFSVGNNDALIVFKTGNNAAINVAGTEVAVKTDASVTNATVQSTINGYGNIATGAFFVFHNTDLGHAAVYYDSKPSVAGGAVLVAELDSIAQLGNLVAFNAGDFLLI</sequence>
<dbReference type="InterPro" id="IPR013783">
    <property type="entry name" value="Ig-like_fold"/>
</dbReference>
<feature type="non-terminal residue" evidence="2">
    <location>
        <position position="1"/>
    </location>
</feature>
<dbReference type="Gene3D" id="2.60.40.10">
    <property type="entry name" value="Immunoglobulins"/>
    <property type="match status" value="1"/>
</dbReference>
<dbReference type="EMBL" id="LNQB01000075">
    <property type="protein sequence ID" value="OAP44101.1"/>
    <property type="molecule type" value="Genomic_DNA"/>
</dbReference>
<dbReference type="GO" id="GO:0005509">
    <property type="term" value="F:calcium ion binding"/>
    <property type="evidence" value="ECO:0007669"/>
    <property type="project" value="InterPro"/>
</dbReference>
<dbReference type="InterPro" id="IPR041690">
    <property type="entry name" value="Cadherin_5"/>
</dbReference>
<dbReference type="Pfam" id="PF17963">
    <property type="entry name" value="Big_9"/>
    <property type="match status" value="1"/>
</dbReference>
<name>A0A178Y9D2_SINSA</name>
<dbReference type="Pfam" id="PF17892">
    <property type="entry name" value="Cadherin_5"/>
    <property type="match status" value="1"/>
</dbReference>
<organism evidence="2 3">
    <name type="scientific">Sinorhizobium saheli</name>
    <dbReference type="NCBI Taxonomy" id="36856"/>
    <lineage>
        <taxon>Bacteria</taxon>
        <taxon>Pseudomonadati</taxon>
        <taxon>Pseudomonadota</taxon>
        <taxon>Alphaproteobacteria</taxon>
        <taxon>Hyphomicrobiales</taxon>
        <taxon>Rhizobiaceae</taxon>
        <taxon>Sinorhizobium/Ensifer group</taxon>
        <taxon>Sinorhizobium</taxon>
    </lineage>
</organism>
<proteinExistence type="predicted"/>
<evidence type="ECO:0000259" key="1">
    <source>
        <dbReference type="Pfam" id="PF17892"/>
    </source>
</evidence>
<dbReference type="NCBIfam" id="NF012211">
    <property type="entry name" value="tand_rpt_95"/>
    <property type="match status" value="1"/>
</dbReference>